<evidence type="ECO:0000313" key="2">
    <source>
        <dbReference type="Proteomes" id="UP001418222"/>
    </source>
</evidence>
<keyword evidence="2" id="KW-1185">Reference proteome</keyword>
<comment type="caution">
    <text evidence="1">The sequence shown here is derived from an EMBL/GenBank/DDBJ whole genome shotgun (WGS) entry which is preliminary data.</text>
</comment>
<organism evidence="1 2">
    <name type="scientific">Platanthera zijinensis</name>
    <dbReference type="NCBI Taxonomy" id="2320716"/>
    <lineage>
        <taxon>Eukaryota</taxon>
        <taxon>Viridiplantae</taxon>
        <taxon>Streptophyta</taxon>
        <taxon>Embryophyta</taxon>
        <taxon>Tracheophyta</taxon>
        <taxon>Spermatophyta</taxon>
        <taxon>Magnoliopsida</taxon>
        <taxon>Liliopsida</taxon>
        <taxon>Asparagales</taxon>
        <taxon>Orchidaceae</taxon>
        <taxon>Orchidoideae</taxon>
        <taxon>Orchideae</taxon>
        <taxon>Orchidinae</taxon>
        <taxon>Platanthera</taxon>
    </lineage>
</organism>
<dbReference type="AlphaFoldDB" id="A0AAP0B2Z1"/>
<evidence type="ECO:0000313" key="1">
    <source>
        <dbReference type="EMBL" id="KAK8925778.1"/>
    </source>
</evidence>
<dbReference type="Proteomes" id="UP001418222">
    <property type="component" value="Unassembled WGS sequence"/>
</dbReference>
<protein>
    <submittedName>
        <fullName evidence="1">Uncharacterized protein</fullName>
    </submittedName>
</protein>
<name>A0AAP0B2Z1_9ASPA</name>
<proteinExistence type="predicted"/>
<accession>A0AAP0B2Z1</accession>
<reference evidence="1 2" key="1">
    <citation type="journal article" date="2022" name="Nat. Plants">
        <title>Genomes of leafy and leafless Platanthera orchids illuminate the evolution of mycoheterotrophy.</title>
        <authorList>
            <person name="Li M.H."/>
            <person name="Liu K.W."/>
            <person name="Li Z."/>
            <person name="Lu H.C."/>
            <person name="Ye Q.L."/>
            <person name="Zhang D."/>
            <person name="Wang J.Y."/>
            <person name="Li Y.F."/>
            <person name="Zhong Z.M."/>
            <person name="Liu X."/>
            <person name="Yu X."/>
            <person name="Liu D.K."/>
            <person name="Tu X.D."/>
            <person name="Liu B."/>
            <person name="Hao Y."/>
            <person name="Liao X.Y."/>
            <person name="Jiang Y.T."/>
            <person name="Sun W.H."/>
            <person name="Chen J."/>
            <person name="Chen Y.Q."/>
            <person name="Ai Y."/>
            <person name="Zhai J.W."/>
            <person name="Wu S.S."/>
            <person name="Zhou Z."/>
            <person name="Hsiao Y.Y."/>
            <person name="Wu W.L."/>
            <person name="Chen Y.Y."/>
            <person name="Lin Y.F."/>
            <person name="Hsu J.L."/>
            <person name="Li C.Y."/>
            <person name="Wang Z.W."/>
            <person name="Zhao X."/>
            <person name="Zhong W.Y."/>
            <person name="Ma X.K."/>
            <person name="Ma L."/>
            <person name="Huang J."/>
            <person name="Chen G.Z."/>
            <person name="Huang M.Z."/>
            <person name="Huang L."/>
            <person name="Peng D.H."/>
            <person name="Luo Y.B."/>
            <person name="Zou S.Q."/>
            <person name="Chen S.P."/>
            <person name="Lan S."/>
            <person name="Tsai W.C."/>
            <person name="Van de Peer Y."/>
            <person name="Liu Z.J."/>
        </authorList>
    </citation>
    <scope>NUCLEOTIDE SEQUENCE [LARGE SCALE GENOMIC DNA]</scope>
    <source>
        <strain evidence="1">Lor287</strain>
    </source>
</reference>
<gene>
    <name evidence="1" type="ORF">KSP39_PZI018644</name>
</gene>
<dbReference type="EMBL" id="JBBWWQ010000016">
    <property type="protein sequence ID" value="KAK8925778.1"/>
    <property type="molecule type" value="Genomic_DNA"/>
</dbReference>
<sequence>MPVSHALRVPLLFSSSFFIGRFRWTSPFFPNENGKGCITSRCQFVFRPKLDRERFAPMSLHLSESPARIIPTTDGEHPSIRAVTWSPITPKANFNSPTLGSSRVVIVDSYKDYG</sequence>